<evidence type="ECO:0000256" key="1">
    <source>
        <dbReference type="SAM" id="SignalP"/>
    </source>
</evidence>
<accession>A0A2M4B6S5</accession>
<feature type="chain" id="PRO_5014604299" evidence="1">
    <location>
        <begin position="19"/>
        <end position="87"/>
    </location>
</feature>
<name>A0A2M4B6S5_9DIPT</name>
<feature type="signal peptide" evidence="1">
    <location>
        <begin position="1"/>
        <end position="18"/>
    </location>
</feature>
<organism evidence="2">
    <name type="scientific">Anopheles triannulatus</name>
    <dbReference type="NCBI Taxonomy" id="58253"/>
    <lineage>
        <taxon>Eukaryota</taxon>
        <taxon>Metazoa</taxon>
        <taxon>Ecdysozoa</taxon>
        <taxon>Arthropoda</taxon>
        <taxon>Hexapoda</taxon>
        <taxon>Insecta</taxon>
        <taxon>Pterygota</taxon>
        <taxon>Neoptera</taxon>
        <taxon>Endopterygota</taxon>
        <taxon>Diptera</taxon>
        <taxon>Nematocera</taxon>
        <taxon>Culicoidea</taxon>
        <taxon>Culicidae</taxon>
        <taxon>Anophelinae</taxon>
        <taxon>Anopheles</taxon>
    </lineage>
</organism>
<keyword evidence="1" id="KW-0732">Signal</keyword>
<dbReference type="EMBL" id="GGFK01015369">
    <property type="protein sequence ID" value="MBW48690.1"/>
    <property type="molecule type" value="Transcribed_RNA"/>
</dbReference>
<proteinExistence type="predicted"/>
<sequence length="87" mass="9565">MRALGGLLLCYLKRPLSSWQSAAGVCGASSAKADLYIQPFASTPAQLEGCHRVREVARPFQMHMFASFTREINHQTLCLAQILLKSA</sequence>
<protein>
    <submittedName>
        <fullName evidence="2">Putative secreted protein</fullName>
    </submittedName>
</protein>
<dbReference type="AlphaFoldDB" id="A0A2M4B6S5"/>
<evidence type="ECO:0000313" key="2">
    <source>
        <dbReference type="EMBL" id="MBW48690.1"/>
    </source>
</evidence>
<reference evidence="2" key="1">
    <citation type="submission" date="2018-01" db="EMBL/GenBank/DDBJ databases">
        <title>An insight into the sialome of Amazonian anophelines.</title>
        <authorList>
            <person name="Ribeiro J.M."/>
            <person name="Scarpassa V."/>
            <person name="Calvo E."/>
        </authorList>
    </citation>
    <scope>NUCLEOTIDE SEQUENCE</scope>
    <source>
        <tissue evidence="2">Salivary glands</tissue>
    </source>
</reference>